<accession>A0ABQ4ZBE3</accession>
<protein>
    <submittedName>
        <fullName evidence="2">Uncharacterized protein</fullName>
    </submittedName>
</protein>
<gene>
    <name evidence="2" type="ORF">Tco_0770144</name>
</gene>
<organism evidence="2 3">
    <name type="scientific">Tanacetum coccineum</name>
    <dbReference type="NCBI Taxonomy" id="301880"/>
    <lineage>
        <taxon>Eukaryota</taxon>
        <taxon>Viridiplantae</taxon>
        <taxon>Streptophyta</taxon>
        <taxon>Embryophyta</taxon>
        <taxon>Tracheophyta</taxon>
        <taxon>Spermatophyta</taxon>
        <taxon>Magnoliopsida</taxon>
        <taxon>eudicotyledons</taxon>
        <taxon>Gunneridae</taxon>
        <taxon>Pentapetalae</taxon>
        <taxon>asterids</taxon>
        <taxon>campanulids</taxon>
        <taxon>Asterales</taxon>
        <taxon>Asteraceae</taxon>
        <taxon>Asteroideae</taxon>
        <taxon>Anthemideae</taxon>
        <taxon>Anthemidinae</taxon>
        <taxon>Tanacetum</taxon>
    </lineage>
</organism>
<comment type="caution">
    <text evidence="2">The sequence shown here is derived from an EMBL/GenBank/DDBJ whole genome shotgun (WGS) entry which is preliminary data.</text>
</comment>
<evidence type="ECO:0000313" key="3">
    <source>
        <dbReference type="Proteomes" id="UP001151760"/>
    </source>
</evidence>
<dbReference type="Proteomes" id="UP001151760">
    <property type="component" value="Unassembled WGS sequence"/>
</dbReference>
<reference evidence="2" key="2">
    <citation type="submission" date="2022-01" db="EMBL/GenBank/DDBJ databases">
        <authorList>
            <person name="Yamashiro T."/>
            <person name="Shiraishi A."/>
            <person name="Satake H."/>
            <person name="Nakayama K."/>
        </authorList>
    </citation>
    <scope>NUCLEOTIDE SEQUENCE</scope>
</reference>
<proteinExistence type="predicted"/>
<dbReference type="EMBL" id="BQNB010011203">
    <property type="protein sequence ID" value="GJS87508.1"/>
    <property type="molecule type" value="Genomic_DNA"/>
</dbReference>
<feature type="region of interest" description="Disordered" evidence="1">
    <location>
        <begin position="93"/>
        <end position="145"/>
    </location>
</feature>
<evidence type="ECO:0000256" key="1">
    <source>
        <dbReference type="SAM" id="MobiDB-lite"/>
    </source>
</evidence>
<sequence length="166" mass="18430">MIQSNDAPRQNAWTHEEEIVLAKGWVDVSENSMLGNSRKEAGFWCAALAYMESQTKQYGRRTTFNTDFGEASINLNTNVGDNDEDEVQEIRRQMGRDKARDAAKKKGRASRALGSSSINNEALARDKARDAAKKKGRASRALGSSSINNEALARLMVTEMTTQEKE</sequence>
<name>A0ABQ4ZBE3_9ASTR</name>
<feature type="compositionally biased region" description="Basic and acidic residues" evidence="1">
    <location>
        <begin position="93"/>
        <end position="104"/>
    </location>
</feature>
<keyword evidence="3" id="KW-1185">Reference proteome</keyword>
<evidence type="ECO:0000313" key="2">
    <source>
        <dbReference type="EMBL" id="GJS87508.1"/>
    </source>
</evidence>
<reference evidence="2" key="1">
    <citation type="journal article" date="2022" name="Int. J. Mol. Sci.">
        <title>Draft Genome of Tanacetum Coccineum: Genomic Comparison of Closely Related Tanacetum-Family Plants.</title>
        <authorList>
            <person name="Yamashiro T."/>
            <person name="Shiraishi A."/>
            <person name="Nakayama K."/>
            <person name="Satake H."/>
        </authorList>
    </citation>
    <scope>NUCLEOTIDE SEQUENCE</scope>
</reference>
<feature type="compositionally biased region" description="Basic and acidic residues" evidence="1">
    <location>
        <begin position="123"/>
        <end position="133"/>
    </location>
</feature>